<accession>A0A2Z4JCU4</accession>
<sequence>MSDAFTVLWTHDTCRALRKAGRVGERPPVAFSGAHSSLPAWSGARAGDEVFALHVNRREVFVVSLMRVVDMQRRDCCGPAPGTWEDPAYPGHNDWSMLGAGGCSAMSVHVDATPVRFDVPIPGELLARLTWRNRRGQTRGLKYVIDGRLERSASLQGFYRLTPEAADELAEIVGSPNPLILTGERGIGSHPLRPTLS</sequence>
<protein>
    <submittedName>
        <fullName evidence="1">Uncharacterized protein</fullName>
    </submittedName>
</protein>
<dbReference type="EMBL" id="CP030073">
    <property type="protein sequence ID" value="AWW42964.1"/>
    <property type="molecule type" value="Genomic_DNA"/>
</dbReference>
<dbReference type="RefSeq" id="WP_112442838.1">
    <property type="nucleotide sequence ID" value="NZ_CP030073.1"/>
</dbReference>
<gene>
    <name evidence="1" type="ORF">DN051_39350</name>
</gene>
<proteinExistence type="predicted"/>
<name>A0A2Z4JCU4_9ACTN</name>
<keyword evidence="2" id="KW-1185">Reference proteome</keyword>
<reference evidence="1 2" key="1">
    <citation type="journal article" date="2019" name="Int. J. Syst. Evol. Microbiol.">
        <title>Streptomyces cadmiisoli sp. nov., a novel actinomycete isolated from cadmium-contaminated soil.</title>
        <authorList>
            <person name="Li K."/>
            <person name="Tang X."/>
            <person name="Zhao J."/>
            <person name="Guo Y."/>
            <person name="Tang Y."/>
            <person name="Gao J."/>
        </authorList>
    </citation>
    <scope>NUCLEOTIDE SEQUENCE [LARGE SCALE GENOMIC DNA]</scope>
    <source>
        <strain evidence="1 2">ZFG47</strain>
    </source>
</reference>
<dbReference type="KEGG" id="scad:DN051_39350"/>
<evidence type="ECO:0000313" key="1">
    <source>
        <dbReference type="EMBL" id="AWW42964.1"/>
    </source>
</evidence>
<organism evidence="1 2">
    <name type="scientific">Streptomyces cadmiisoli</name>
    <dbReference type="NCBI Taxonomy" id="2184053"/>
    <lineage>
        <taxon>Bacteria</taxon>
        <taxon>Bacillati</taxon>
        <taxon>Actinomycetota</taxon>
        <taxon>Actinomycetes</taxon>
        <taxon>Kitasatosporales</taxon>
        <taxon>Streptomycetaceae</taxon>
        <taxon>Streptomyces</taxon>
        <taxon>Streptomyces aurantiacus group</taxon>
    </lineage>
</organism>
<dbReference type="AlphaFoldDB" id="A0A2Z4JCU4"/>
<evidence type="ECO:0000313" key="2">
    <source>
        <dbReference type="Proteomes" id="UP000249616"/>
    </source>
</evidence>
<dbReference type="Proteomes" id="UP000249616">
    <property type="component" value="Chromosome"/>
</dbReference>